<reference evidence="3" key="2">
    <citation type="submission" date="2015-03" db="EMBL/GenBank/DDBJ databases">
        <title>Genome sequence of Paenibacillus beijingensis strain DSM 24997T.</title>
        <authorList>
            <person name="Kwak Y."/>
            <person name="Shin J.-H."/>
        </authorList>
    </citation>
    <scope>NUCLEOTIDE SEQUENCE [LARGE SCALE GENOMIC DNA]</scope>
    <source>
        <strain evidence="3">DSM 24997</strain>
    </source>
</reference>
<dbReference type="OrthoDB" id="2974387at2"/>
<accession>A0A0D5NLA7</accession>
<keyword evidence="3" id="KW-1185">Reference proteome</keyword>
<evidence type="ECO:0000256" key="1">
    <source>
        <dbReference type="SAM" id="Phobius"/>
    </source>
</evidence>
<keyword evidence="1" id="KW-1133">Transmembrane helix</keyword>
<feature type="transmembrane region" description="Helical" evidence="1">
    <location>
        <begin position="7"/>
        <end position="26"/>
    </location>
</feature>
<gene>
    <name evidence="2" type="ORF">VN24_17710</name>
</gene>
<reference evidence="2 3" key="1">
    <citation type="journal article" date="2015" name="J. Biotechnol.">
        <title>Complete genome sequence of Paenibacillus beijingensis 7188(T) (=DSM 24997(T)), a novel rhizobacterium from jujube garden soil.</title>
        <authorList>
            <person name="Kwak Y."/>
            <person name="Shin J.H."/>
        </authorList>
    </citation>
    <scope>NUCLEOTIDE SEQUENCE [LARGE SCALE GENOMIC DNA]</scope>
    <source>
        <strain evidence="2 3">DSM 24997</strain>
    </source>
</reference>
<protein>
    <submittedName>
        <fullName evidence="2">Membrane protein</fullName>
    </submittedName>
</protein>
<dbReference type="PATRIC" id="fig|1126833.4.peg.3888"/>
<dbReference type="Proteomes" id="UP000032633">
    <property type="component" value="Chromosome"/>
</dbReference>
<dbReference type="KEGG" id="pbj:VN24_17710"/>
<dbReference type="Pfam" id="PF14209">
    <property type="entry name" value="DUF4321"/>
    <property type="match status" value="1"/>
</dbReference>
<proteinExistence type="predicted"/>
<keyword evidence="1" id="KW-0812">Transmembrane</keyword>
<dbReference type="RefSeq" id="WP_045671484.1">
    <property type="nucleotide sequence ID" value="NZ_CP011058.1"/>
</dbReference>
<dbReference type="EMBL" id="CP011058">
    <property type="protein sequence ID" value="AJY76056.1"/>
    <property type="molecule type" value="Genomic_DNA"/>
</dbReference>
<evidence type="ECO:0000313" key="2">
    <source>
        <dbReference type="EMBL" id="AJY76056.1"/>
    </source>
</evidence>
<feature type="transmembrane region" description="Helical" evidence="1">
    <location>
        <begin position="56"/>
        <end position="77"/>
    </location>
</feature>
<keyword evidence="1" id="KW-0472">Membrane</keyword>
<dbReference type="AlphaFoldDB" id="A0A0D5NLA7"/>
<name>A0A0D5NLA7_9BACL</name>
<sequence length="80" mass="8988">MKKNGWILLLFIILGLVTGSLVSTWFKTVQGLSFLSKSIPLTWSPAADLHVVSYDLTFQVDLSLFSIAGLLLALWLYRKM</sequence>
<organism evidence="2 3">
    <name type="scientific">Paenibacillus beijingensis</name>
    <dbReference type="NCBI Taxonomy" id="1126833"/>
    <lineage>
        <taxon>Bacteria</taxon>
        <taxon>Bacillati</taxon>
        <taxon>Bacillota</taxon>
        <taxon>Bacilli</taxon>
        <taxon>Bacillales</taxon>
        <taxon>Paenibacillaceae</taxon>
        <taxon>Paenibacillus</taxon>
    </lineage>
</organism>
<evidence type="ECO:0000313" key="3">
    <source>
        <dbReference type="Proteomes" id="UP000032633"/>
    </source>
</evidence>
<dbReference type="STRING" id="1126833.VN24_17710"/>
<dbReference type="InterPro" id="IPR025470">
    <property type="entry name" value="DUF4321"/>
</dbReference>
<dbReference type="HOGENOM" id="CLU_166657_0_0_9"/>